<dbReference type="GO" id="GO:0004034">
    <property type="term" value="F:aldose 1-epimerase activity"/>
    <property type="evidence" value="ECO:0007669"/>
    <property type="project" value="TreeGrafter"/>
</dbReference>
<dbReference type="Pfam" id="PF01263">
    <property type="entry name" value="Aldose_epim"/>
    <property type="match status" value="1"/>
</dbReference>
<dbReference type="PIRSF" id="PIRSF005096">
    <property type="entry name" value="GALM"/>
    <property type="match status" value="1"/>
</dbReference>
<name>A0A0R2CSA3_9LACO</name>
<dbReference type="InterPro" id="IPR047215">
    <property type="entry name" value="Galactose_mutarotase-like"/>
</dbReference>
<dbReference type="EC" id="5.1.3.21" evidence="5"/>
<evidence type="ECO:0000313" key="10">
    <source>
        <dbReference type="Proteomes" id="UP000051256"/>
    </source>
</evidence>
<dbReference type="InterPro" id="IPR011013">
    <property type="entry name" value="Gal_mutarotase_sf_dom"/>
</dbReference>
<evidence type="ECO:0000256" key="5">
    <source>
        <dbReference type="PIRNR" id="PIRNR005096"/>
    </source>
</evidence>
<dbReference type="GO" id="GO:0050558">
    <property type="term" value="F:maltose epimerase activity"/>
    <property type="evidence" value="ECO:0007669"/>
    <property type="project" value="UniProtKB-EC"/>
</dbReference>
<evidence type="ECO:0000256" key="1">
    <source>
        <dbReference type="ARBA" id="ARBA00005028"/>
    </source>
</evidence>
<evidence type="ECO:0000256" key="6">
    <source>
        <dbReference type="PIRSR" id="PIRSR005096-1"/>
    </source>
</evidence>
<dbReference type="GO" id="GO:0006006">
    <property type="term" value="P:glucose metabolic process"/>
    <property type="evidence" value="ECO:0007669"/>
    <property type="project" value="TreeGrafter"/>
</dbReference>
<dbReference type="STRING" id="1423802.FC56_GL001117"/>
<feature type="active site" description="Proton acceptor" evidence="6">
    <location>
        <position position="318"/>
    </location>
</feature>
<dbReference type="AlphaFoldDB" id="A0A0R2CSA3"/>
<comment type="similarity">
    <text evidence="2 5">Belongs to the aldose epimerase family.</text>
</comment>
<dbReference type="InterPro" id="IPR008183">
    <property type="entry name" value="Aldose_1/G6P_1-epimerase"/>
</dbReference>
<evidence type="ECO:0000256" key="7">
    <source>
        <dbReference type="PIRSR" id="PIRSR005096-2"/>
    </source>
</evidence>
<keyword evidence="4 5" id="KW-0119">Carbohydrate metabolism</keyword>
<evidence type="ECO:0000313" key="9">
    <source>
        <dbReference type="EMBL" id="KRM94170.1"/>
    </source>
</evidence>
<evidence type="ECO:0000256" key="4">
    <source>
        <dbReference type="ARBA" id="ARBA00023277"/>
    </source>
</evidence>
<sequence length="352" mass="39174">MSTNSIKASSTFFDRFNNQDIVKFSLTNQNNVTVSAISLGATLYEFSIPTNTGRTNLVLNYPNSGDYLANPFYVSMGIGRTGGRIKDGQLPLNGQTYQLQTNEGTTTLHGGPNGFNTQVWDGEIVEEDGEPTIQFHHTQLSSEDGFPGDIDVTIIYRLTNDNTLKLTFEATALNEDTVFNPTYHTYFNLGDNDTILKHNLQVNAEQHLEFDDKKLPTGNFLSVENTPFDFRQTTSLGNAIQNMQNTPEKGFDDIFKINDDAINNTIATLQDPETNRSVSITSDRNGLVVFTANSFTKEDMNFSRTNGIGIPYEGVALEAQNLPDATRFDNFGDIIIKAGETKVHEIDYHVEF</sequence>
<dbReference type="UniPathway" id="UPA00242"/>
<reference evidence="9 10" key="1">
    <citation type="journal article" date="2015" name="Genome Announc.">
        <title>Expanding the biotechnology potential of lactobacilli through comparative genomics of 213 strains and associated genera.</title>
        <authorList>
            <person name="Sun Z."/>
            <person name="Harris H.M."/>
            <person name="McCann A."/>
            <person name="Guo C."/>
            <person name="Argimon S."/>
            <person name="Zhang W."/>
            <person name="Yang X."/>
            <person name="Jeffery I.B."/>
            <person name="Cooney J.C."/>
            <person name="Kagawa T.F."/>
            <person name="Liu W."/>
            <person name="Song Y."/>
            <person name="Salvetti E."/>
            <person name="Wrobel A."/>
            <person name="Rasinkangas P."/>
            <person name="Parkhill J."/>
            <person name="Rea M.C."/>
            <person name="O'Sullivan O."/>
            <person name="Ritari J."/>
            <person name="Douillard F.P."/>
            <person name="Paul Ross R."/>
            <person name="Yang R."/>
            <person name="Briner A.E."/>
            <person name="Felis G.E."/>
            <person name="de Vos W.M."/>
            <person name="Barrangou R."/>
            <person name="Klaenhammer T.R."/>
            <person name="Caufield P.W."/>
            <person name="Cui Y."/>
            <person name="Zhang H."/>
            <person name="O'Toole P.W."/>
        </authorList>
    </citation>
    <scope>NUCLEOTIDE SEQUENCE [LARGE SCALE GENOMIC DNA]</scope>
    <source>
        <strain evidence="9 10">DSM 24302</strain>
    </source>
</reference>
<dbReference type="InterPro" id="IPR014718">
    <property type="entry name" value="GH-type_carb-bd"/>
</dbReference>
<gene>
    <name evidence="9" type="ORF">FC56_GL001117</name>
</gene>
<protein>
    <recommendedName>
        <fullName evidence="5">Maltose epimerase</fullName>
        <ecNumber evidence="5">5.1.3.21</ecNumber>
    </recommendedName>
</protein>
<evidence type="ECO:0000256" key="2">
    <source>
        <dbReference type="ARBA" id="ARBA00006206"/>
    </source>
</evidence>
<keyword evidence="3 5" id="KW-0413">Isomerase</keyword>
<proteinExistence type="inferred from homology"/>
<evidence type="ECO:0000256" key="8">
    <source>
        <dbReference type="PIRSR" id="PIRSR005096-3"/>
    </source>
</evidence>
<dbReference type="Proteomes" id="UP000051256">
    <property type="component" value="Unassembled WGS sequence"/>
</dbReference>
<comment type="caution">
    <text evidence="9">The sequence shown here is derived from an EMBL/GenBank/DDBJ whole genome shotgun (WGS) entry which is preliminary data.</text>
</comment>
<keyword evidence="10" id="KW-1185">Reference proteome</keyword>
<accession>A0A0R2CSA3</accession>
<dbReference type="GO" id="GO:0033499">
    <property type="term" value="P:galactose catabolic process via UDP-galactose, Leloir pathway"/>
    <property type="evidence" value="ECO:0007669"/>
    <property type="project" value="TreeGrafter"/>
</dbReference>
<dbReference type="PANTHER" id="PTHR10091:SF0">
    <property type="entry name" value="GALACTOSE MUTAROTASE"/>
    <property type="match status" value="1"/>
</dbReference>
<comment type="function">
    <text evidence="5">Catalyzes the interconversion of alpha and beta anomers of maltose.</text>
</comment>
<feature type="binding site" evidence="8">
    <location>
        <begin position="184"/>
        <end position="186"/>
    </location>
    <ligand>
        <name>beta-D-galactose</name>
        <dbReference type="ChEBI" id="CHEBI:27667"/>
    </ligand>
</feature>
<feature type="active site" description="Proton donor" evidence="6">
    <location>
        <position position="184"/>
    </location>
</feature>
<dbReference type="GO" id="GO:0005737">
    <property type="term" value="C:cytoplasm"/>
    <property type="evidence" value="ECO:0007669"/>
    <property type="project" value="TreeGrafter"/>
</dbReference>
<evidence type="ECO:0000256" key="3">
    <source>
        <dbReference type="ARBA" id="ARBA00023235"/>
    </source>
</evidence>
<dbReference type="SUPFAM" id="SSF74650">
    <property type="entry name" value="Galactose mutarotase-like"/>
    <property type="match status" value="1"/>
</dbReference>
<dbReference type="CDD" id="cd09019">
    <property type="entry name" value="galactose_mutarotase_like"/>
    <property type="match status" value="1"/>
</dbReference>
<feature type="binding site" evidence="7">
    <location>
        <position position="252"/>
    </location>
    <ligand>
        <name>beta-D-galactose</name>
        <dbReference type="ChEBI" id="CHEBI:27667"/>
    </ligand>
</feature>
<dbReference type="Gene3D" id="2.70.98.10">
    <property type="match status" value="1"/>
</dbReference>
<dbReference type="PANTHER" id="PTHR10091">
    <property type="entry name" value="ALDOSE-1-EPIMERASE"/>
    <property type="match status" value="1"/>
</dbReference>
<dbReference type="EMBL" id="AYZR01000004">
    <property type="protein sequence ID" value="KRM94170.1"/>
    <property type="molecule type" value="Genomic_DNA"/>
</dbReference>
<comment type="pathway">
    <text evidence="1 5">Carbohydrate metabolism; hexose metabolism.</text>
</comment>
<dbReference type="GO" id="GO:0030246">
    <property type="term" value="F:carbohydrate binding"/>
    <property type="evidence" value="ECO:0007669"/>
    <property type="project" value="InterPro"/>
</dbReference>
<dbReference type="RefSeq" id="WP_056977254.1">
    <property type="nucleotide sequence ID" value="NZ_AYZR01000004.1"/>
</dbReference>
<dbReference type="PATRIC" id="fig|1423802.4.peg.1132"/>
<dbReference type="InterPro" id="IPR015443">
    <property type="entry name" value="Aldose_1-epimerase"/>
</dbReference>
<organism evidence="9 10">
    <name type="scientific">Lentilactobacillus senioris DSM 24302 = JCM 17472</name>
    <dbReference type="NCBI Taxonomy" id="1423802"/>
    <lineage>
        <taxon>Bacteria</taxon>
        <taxon>Bacillati</taxon>
        <taxon>Bacillota</taxon>
        <taxon>Bacilli</taxon>
        <taxon>Lactobacillales</taxon>
        <taxon>Lactobacillaceae</taxon>
        <taxon>Lentilactobacillus</taxon>
    </lineage>
</organism>
<comment type="catalytic activity">
    <reaction evidence="5">
        <text>alpha-maltose = beta-maltose</text>
        <dbReference type="Rhea" id="RHEA:21228"/>
        <dbReference type="ChEBI" id="CHEBI:18147"/>
        <dbReference type="ChEBI" id="CHEBI:18167"/>
        <dbReference type="EC" id="5.1.3.21"/>
    </reaction>
</comment>